<dbReference type="EMBL" id="MU118339">
    <property type="protein sequence ID" value="KAF9642854.1"/>
    <property type="molecule type" value="Genomic_DNA"/>
</dbReference>
<sequence length="174" mass="18913">MVSFKSHIQCQASAPLGLDLTLANLLTIGLINWDGVNTNINVPCNSMQLAASIGERLLTCLESAEAQVWTLENTLQLQVSGMDALLNQHSEDHHFLLGQNAALKHEVEGLKQGMAALEGEFSVLVAWMEGLEWLSSSKYLSMDELLCIGTGEELLPLSLEEALVLGSCHPWALN</sequence>
<gene>
    <name evidence="1" type="ORF">BDM02DRAFT_3192584</name>
</gene>
<dbReference type="Proteomes" id="UP000886501">
    <property type="component" value="Unassembled WGS sequence"/>
</dbReference>
<keyword evidence="2" id="KW-1185">Reference proteome</keyword>
<organism evidence="1 2">
    <name type="scientific">Thelephora ganbajun</name>
    <name type="common">Ganba fungus</name>
    <dbReference type="NCBI Taxonomy" id="370292"/>
    <lineage>
        <taxon>Eukaryota</taxon>
        <taxon>Fungi</taxon>
        <taxon>Dikarya</taxon>
        <taxon>Basidiomycota</taxon>
        <taxon>Agaricomycotina</taxon>
        <taxon>Agaricomycetes</taxon>
        <taxon>Thelephorales</taxon>
        <taxon>Thelephoraceae</taxon>
        <taxon>Thelephora</taxon>
    </lineage>
</organism>
<accession>A0ACB6Z017</accession>
<protein>
    <submittedName>
        <fullName evidence="1">Uncharacterized protein</fullName>
    </submittedName>
</protein>
<reference evidence="1" key="2">
    <citation type="journal article" date="2020" name="Nat. Commun.">
        <title>Large-scale genome sequencing of mycorrhizal fungi provides insights into the early evolution of symbiotic traits.</title>
        <authorList>
            <person name="Miyauchi S."/>
            <person name="Kiss E."/>
            <person name="Kuo A."/>
            <person name="Drula E."/>
            <person name="Kohler A."/>
            <person name="Sanchez-Garcia M."/>
            <person name="Morin E."/>
            <person name="Andreopoulos B."/>
            <person name="Barry K.W."/>
            <person name="Bonito G."/>
            <person name="Buee M."/>
            <person name="Carver A."/>
            <person name="Chen C."/>
            <person name="Cichocki N."/>
            <person name="Clum A."/>
            <person name="Culley D."/>
            <person name="Crous P.W."/>
            <person name="Fauchery L."/>
            <person name="Girlanda M."/>
            <person name="Hayes R.D."/>
            <person name="Keri Z."/>
            <person name="LaButti K."/>
            <person name="Lipzen A."/>
            <person name="Lombard V."/>
            <person name="Magnuson J."/>
            <person name="Maillard F."/>
            <person name="Murat C."/>
            <person name="Nolan M."/>
            <person name="Ohm R.A."/>
            <person name="Pangilinan J."/>
            <person name="Pereira M.F."/>
            <person name="Perotto S."/>
            <person name="Peter M."/>
            <person name="Pfister S."/>
            <person name="Riley R."/>
            <person name="Sitrit Y."/>
            <person name="Stielow J.B."/>
            <person name="Szollosi G."/>
            <person name="Zifcakova L."/>
            <person name="Stursova M."/>
            <person name="Spatafora J.W."/>
            <person name="Tedersoo L."/>
            <person name="Vaario L.M."/>
            <person name="Yamada A."/>
            <person name="Yan M."/>
            <person name="Wang P."/>
            <person name="Xu J."/>
            <person name="Bruns T."/>
            <person name="Baldrian P."/>
            <person name="Vilgalys R."/>
            <person name="Dunand C."/>
            <person name="Henrissat B."/>
            <person name="Grigoriev I.V."/>
            <person name="Hibbett D."/>
            <person name="Nagy L.G."/>
            <person name="Martin F.M."/>
        </authorList>
    </citation>
    <scope>NUCLEOTIDE SEQUENCE</scope>
    <source>
        <strain evidence="1">P2</strain>
    </source>
</reference>
<comment type="caution">
    <text evidence="1">The sequence shown here is derived from an EMBL/GenBank/DDBJ whole genome shotgun (WGS) entry which is preliminary data.</text>
</comment>
<evidence type="ECO:0000313" key="2">
    <source>
        <dbReference type="Proteomes" id="UP000886501"/>
    </source>
</evidence>
<name>A0ACB6Z017_THEGA</name>
<proteinExistence type="predicted"/>
<reference evidence="1" key="1">
    <citation type="submission" date="2019-10" db="EMBL/GenBank/DDBJ databases">
        <authorList>
            <consortium name="DOE Joint Genome Institute"/>
            <person name="Kuo A."/>
            <person name="Miyauchi S."/>
            <person name="Kiss E."/>
            <person name="Drula E."/>
            <person name="Kohler A."/>
            <person name="Sanchez-Garcia M."/>
            <person name="Andreopoulos B."/>
            <person name="Barry K.W."/>
            <person name="Bonito G."/>
            <person name="Buee M."/>
            <person name="Carver A."/>
            <person name="Chen C."/>
            <person name="Cichocki N."/>
            <person name="Clum A."/>
            <person name="Culley D."/>
            <person name="Crous P.W."/>
            <person name="Fauchery L."/>
            <person name="Girlanda M."/>
            <person name="Hayes R."/>
            <person name="Keri Z."/>
            <person name="Labutti K."/>
            <person name="Lipzen A."/>
            <person name="Lombard V."/>
            <person name="Magnuson J."/>
            <person name="Maillard F."/>
            <person name="Morin E."/>
            <person name="Murat C."/>
            <person name="Nolan M."/>
            <person name="Ohm R."/>
            <person name="Pangilinan J."/>
            <person name="Pereira M."/>
            <person name="Perotto S."/>
            <person name="Peter M."/>
            <person name="Riley R."/>
            <person name="Sitrit Y."/>
            <person name="Stielow B."/>
            <person name="Szollosi G."/>
            <person name="Zifcakova L."/>
            <person name="Stursova M."/>
            <person name="Spatafora J.W."/>
            <person name="Tedersoo L."/>
            <person name="Vaario L.-M."/>
            <person name="Yamada A."/>
            <person name="Yan M."/>
            <person name="Wang P."/>
            <person name="Xu J."/>
            <person name="Bruns T."/>
            <person name="Baldrian P."/>
            <person name="Vilgalys R."/>
            <person name="Henrissat B."/>
            <person name="Grigoriev I.V."/>
            <person name="Hibbett D."/>
            <person name="Nagy L.G."/>
            <person name="Martin F.M."/>
        </authorList>
    </citation>
    <scope>NUCLEOTIDE SEQUENCE</scope>
    <source>
        <strain evidence="1">P2</strain>
    </source>
</reference>
<evidence type="ECO:0000313" key="1">
    <source>
        <dbReference type="EMBL" id="KAF9642854.1"/>
    </source>
</evidence>